<dbReference type="STRING" id="887144.BJF91_16925"/>
<evidence type="ECO:0000313" key="4">
    <source>
        <dbReference type="Proteomes" id="UP000544107"/>
    </source>
</evidence>
<evidence type="ECO:0000313" key="3">
    <source>
        <dbReference type="Proteomes" id="UP000185598"/>
    </source>
</evidence>
<proteinExistence type="predicted"/>
<reference evidence="1 4" key="2">
    <citation type="submission" date="2020-08" db="EMBL/GenBank/DDBJ databases">
        <title>Genomic Encyclopedia of Type Strains, Phase IV (KMG-IV): sequencing the most valuable type-strain genomes for metagenomic binning, comparative biology and taxonomic classification.</title>
        <authorList>
            <person name="Goeker M."/>
        </authorList>
    </citation>
    <scope>NUCLEOTIDE SEQUENCE [LARGE SCALE GENOMIC DNA]</scope>
    <source>
        <strain evidence="1 4">DSM 100021</strain>
    </source>
</reference>
<dbReference type="OrthoDB" id="7864804at2"/>
<dbReference type="Proteomes" id="UP000185598">
    <property type="component" value="Unassembled WGS sequence"/>
</dbReference>
<evidence type="ECO:0000313" key="1">
    <source>
        <dbReference type="EMBL" id="MBB4005768.1"/>
    </source>
</evidence>
<dbReference type="EMBL" id="JACIED010000001">
    <property type="protein sequence ID" value="MBB4005768.1"/>
    <property type="molecule type" value="Genomic_DNA"/>
</dbReference>
<organism evidence="2 3">
    <name type="scientific">Allorhizobium taibaishanense</name>
    <dbReference type="NCBI Taxonomy" id="887144"/>
    <lineage>
        <taxon>Bacteria</taxon>
        <taxon>Pseudomonadati</taxon>
        <taxon>Pseudomonadota</taxon>
        <taxon>Alphaproteobacteria</taxon>
        <taxon>Hyphomicrobiales</taxon>
        <taxon>Rhizobiaceae</taxon>
        <taxon>Rhizobium/Agrobacterium group</taxon>
        <taxon>Allorhizobium</taxon>
    </lineage>
</organism>
<sequence length="96" mass="11088">MAFKGVTYRVIKALKEGTYQHAARGSIEDKNALMTGDISPEDLIKIIDRCNGTHHESSEHHEFKGVEVHILKRDDWYIKFYFVDPDTVFISVHPSR</sequence>
<dbReference type="AlphaFoldDB" id="A0A1Q9A2K8"/>
<keyword evidence="3" id="KW-1185">Reference proteome</keyword>
<name>A0A1Q9A2K8_9HYPH</name>
<dbReference type="EMBL" id="MKIN01000022">
    <property type="protein sequence ID" value="OLP48820.1"/>
    <property type="molecule type" value="Genomic_DNA"/>
</dbReference>
<dbReference type="Proteomes" id="UP000544107">
    <property type="component" value="Unassembled WGS sequence"/>
</dbReference>
<accession>A0A1Q9A2K8</accession>
<reference evidence="2 3" key="1">
    <citation type="submission" date="2016-09" db="EMBL/GenBank/DDBJ databases">
        <title>Rhizobium oryziradicis sp. nov., isolated from the root of rice.</title>
        <authorList>
            <person name="Zhao J."/>
            <person name="Zhang X."/>
        </authorList>
    </citation>
    <scope>NUCLEOTIDE SEQUENCE [LARGE SCALE GENOMIC DNA]</scope>
    <source>
        <strain evidence="2 3">14971</strain>
    </source>
</reference>
<gene>
    <name evidence="2" type="ORF">BJF91_16925</name>
    <name evidence="1" type="ORF">GGQ71_000004</name>
</gene>
<dbReference type="RefSeq" id="WP_139310669.1">
    <property type="nucleotide sequence ID" value="NZ_JACIED010000001.1"/>
</dbReference>
<protein>
    <submittedName>
        <fullName evidence="2">Uncharacterized protein</fullName>
    </submittedName>
</protein>
<comment type="caution">
    <text evidence="2">The sequence shown here is derived from an EMBL/GenBank/DDBJ whole genome shotgun (WGS) entry which is preliminary data.</text>
</comment>
<evidence type="ECO:0000313" key="2">
    <source>
        <dbReference type="EMBL" id="OLP48820.1"/>
    </source>
</evidence>